<evidence type="ECO:0000256" key="1">
    <source>
        <dbReference type="SAM" id="MobiDB-lite"/>
    </source>
</evidence>
<dbReference type="EMBL" id="CP039355">
    <property type="protein sequence ID" value="QCE15666.1"/>
    <property type="molecule type" value="Genomic_DNA"/>
</dbReference>
<dbReference type="AlphaFoldDB" id="A0A4D6NPX6"/>
<keyword evidence="3" id="KW-1185">Reference proteome</keyword>
<accession>A0A4D6NPX6</accession>
<sequence length="52" mass="5809">MTYSTFADELLRSMGCEKKGEETPRKAIRKKKSNGEVSSVLAQSTRKSLTKT</sequence>
<feature type="compositionally biased region" description="Polar residues" evidence="1">
    <location>
        <begin position="35"/>
        <end position="52"/>
    </location>
</feature>
<proteinExistence type="predicted"/>
<name>A0A4D6NPX6_VIGUN</name>
<protein>
    <submittedName>
        <fullName evidence="2">Uncharacterized protein</fullName>
    </submittedName>
</protein>
<evidence type="ECO:0000313" key="2">
    <source>
        <dbReference type="EMBL" id="QCE15666.1"/>
    </source>
</evidence>
<evidence type="ECO:0000313" key="3">
    <source>
        <dbReference type="Proteomes" id="UP000501690"/>
    </source>
</evidence>
<gene>
    <name evidence="2" type="ORF">DEO72_LG11g2678</name>
</gene>
<organism evidence="2 3">
    <name type="scientific">Vigna unguiculata</name>
    <name type="common">Cowpea</name>
    <dbReference type="NCBI Taxonomy" id="3917"/>
    <lineage>
        <taxon>Eukaryota</taxon>
        <taxon>Viridiplantae</taxon>
        <taxon>Streptophyta</taxon>
        <taxon>Embryophyta</taxon>
        <taxon>Tracheophyta</taxon>
        <taxon>Spermatophyta</taxon>
        <taxon>Magnoliopsida</taxon>
        <taxon>eudicotyledons</taxon>
        <taxon>Gunneridae</taxon>
        <taxon>Pentapetalae</taxon>
        <taxon>rosids</taxon>
        <taxon>fabids</taxon>
        <taxon>Fabales</taxon>
        <taxon>Fabaceae</taxon>
        <taxon>Papilionoideae</taxon>
        <taxon>50 kb inversion clade</taxon>
        <taxon>NPAAA clade</taxon>
        <taxon>indigoferoid/millettioid clade</taxon>
        <taxon>Phaseoleae</taxon>
        <taxon>Vigna</taxon>
    </lineage>
</organism>
<reference evidence="2 3" key="1">
    <citation type="submission" date="2019-04" db="EMBL/GenBank/DDBJ databases">
        <title>An improved genome assembly and genetic linkage map for asparagus bean, Vigna unguiculata ssp. sesquipedialis.</title>
        <authorList>
            <person name="Xia Q."/>
            <person name="Zhang R."/>
            <person name="Dong Y."/>
        </authorList>
    </citation>
    <scope>NUCLEOTIDE SEQUENCE [LARGE SCALE GENOMIC DNA]</scope>
    <source>
        <tissue evidence="2">Leaf</tissue>
    </source>
</reference>
<dbReference type="Proteomes" id="UP000501690">
    <property type="component" value="Linkage Group LG11"/>
</dbReference>
<feature type="region of interest" description="Disordered" evidence="1">
    <location>
        <begin position="17"/>
        <end position="52"/>
    </location>
</feature>